<evidence type="ECO:0000313" key="2">
    <source>
        <dbReference type="EMBL" id="OAP62170.1"/>
    </source>
</evidence>
<dbReference type="OrthoDB" id="2688021at2759"/>
<dbReference type="Proteomes" id="UP000078343">
    <property type="component" value="Unassembled WGS sequence"/>
</dbReference>
<dbReference type="STRING" id="1367422.A0A178ZQT3"/>
<keyword evidence="1" id="KW-1133">Transmembrane helix</keyword>
<feature type="transmembrane region" description="Helical" evidence="1">
    <location>
        <begin position="164"/>
        <end position="186"/>
    </location>
</feature>
<keyword evidence="1" id="KW-0812">Transmembrane</keyword>
<evidence type="ECO:0000313" key="3">
    <source>
        <dbReference type="Proteomes" id="UP000078343"/>
    </source>
</evidence>
<protein>
    <submittedName>
        <fullName evidence="2">Uncharacterized protein</fullName>
    </submittedName>
</protein>
<dbReference type="GeneID" id="30008542"/>
<accession>A0A178ZQT3</accession>
<comment type="caution">
    <text evidence="2">The sequence shown here is derived from an EMBL/GenBank/DDBJ whole genome shotgun (WGS) entry which is preliminary data.</text>
</comment>
<reference evidence="2 3" key="1">
    <citation type="submission" date="2016-04" db="EMBL/GenBank/DDBJ databases">
        <title>Draft genome of Fonsecaea erecta CBS 125763.</title>
        <authorList>
            <person name="Weiss V.A."/>
            <person name="Vicente V.A."/>
            <person name="Raittz R.T."/>
            <person name="Moreno L.F."/>
            <person name="De Souza E.M."/>
            <person name="Pedrosa F.O."/>
            <person name="Steffens M.B."/>
            <person name="Faoro H."/>
            <person name="Tadra-Sfeir M.Z."/>
            <person name="Najafzadeh M.J."/>
            <person name="Felipe M.S."/>
            <person name="Teixeira M."/>
            <person name="Sun J."/>
            <person name="Xi L."/>
            <person name="Gomes R."/>
            <person name="De Azevedo C.M."/>
            <person name="Salgado C.G."/>
            <person name="Da Silva M.B."/>
            <person name="Nascimento M.F."/>
            <person name="Queiroz-Telles F."/>
            <person name="Attili D.S."/>
            <person name="Gorbushina A."/>
        </authorList>
    </citation>
    <scope>NUCLEOTIDE SEQUENCE [LARGE SCALE GENOMIC DNA]</scope>
    <source>
        <strain evidence="2 3">CBS 125763</strain>
    </source>
</reference>
<feature type="transmembrane region" description="Helical" evidence="1">
    <location>
        <begin position="252"/>
        <end position="274"/>
    </location>
</feature>
<keyword evidence="3" id="KW-1185">Reference proteome</keyword>
<dbReference type="RefSeq" id="XP_018695537.1">
    <property type="nucleotide sequence ID" value="XM_018835887.1"/>
</dbReference>
<name>A0A178ZQT3_9EURO</name>
<feature type="transmembrane region" description="Helical" evidence="1">
    <location>
        <begin position="364"/>
        <end position="387"/>
    </location>
</feature>
<proteinExistence type="predicted"/>
<gene>
    <name evidence="2" type="ORF">AYL99_04373</name>
</gene>
<dbReference type="AlphaFoldDB" id="A0A178ZQT3"/>
<dbReference type="EMBL" id="LVYI01000003">
    <property type="protein sequence ID" value="OAP62170.1"/>
    <property type="molecule type" value="Genomic_DNA"/>
</dbReference>
<keyword evidence="1" id="KW-0472">Membrane</keyword>
<feature type="transmembrane region" description="Helical" evidence="1">
    <location>
        <begin position="122"/>
        <end position="144"/>
    </location>
</feature>
<sequence>MERSYRTAEGTAYLLSSKPYFDQGALCRKTCVAGLYIALICNTVCLVAGVYTTLRPISFSWQGAGGEAITVSFNIAITLLNEIYGYIHGISLRWALQREGRLTFNSNLRLLTSSRTSRPNKWYTNLFMLCCIIGSYSSSSLVFLKDGSYEYDEETDDSPPTHVCGAAIISLAMCLLGQGIVAWWSLLNKLHVPTWSADPLDTVAACIQEGYLHQVSGRCMQSVHDAAAPSTPTLPRHKQRPAYAAHPEVRKVIWALWATVVLAILWAIIIWAIIKDGSVNGISDGGNWSLFSNDDTPFLNMGWDVDSETLPAVCYIWAFFFISGLQAVITLALHCVELRVNCITDEATWRLASSQGGLKRDRNILIKMGTSWPSITLLCFKPLVHWLYGLSITITFNAGVTMRPPQIFYLSASALLLALFATTIVRMSPKGPQPATFGHLQTLANLIDEWPAEGKRLFWGHKSDQGDFAHAGTSSGKLGEINFQVGYLGILWSRVPLGSLQHGDQWGRRREC</sequence>
<organism evidence="2 3">
    <name type="scientific">Fonsecaea erecta</name>
    <dbReference type="NCBI Taxonomy" id="1367422"/>
    <lineage>
        <taxon>Eukaryota</taxon>
        <taxon>Fungi</taxon>
        <taxon>Dikarya</taxon>
        <taxon>Ascomycota</taxon>
        <taxon>Pezizomycotina</taxon>
        <taxon>Eurotiomycetes</taxon>
        <taxon>Chaetothyriomycetidae</taxon>
        <taxon>Chaetothyriales</taxon>
        <taxon>Herpotrichiellaceae</taxon>
        <taxon>Fonsecaea</taxon>
    </lineage>
</organism>
<feature type="transmembrane region" description="Helical" evidence="1">
    <location>
        <begin position="407"/>
        <end position="425"/>
    </location>
</feature>
<evidence type="ECO:0000256" key="1">
    <source>
        <dbReference type="SAM" id="Phobius"/>
    </source>
</evidence>
<feature type="transmembrane region" description="Helical" evidence="1">
    <location>
        <begin position="33"/>
        <end position="54"/>
    </location>
</feature>
<feature type="transmembrane region" description="Helical" evidence="1">
    <location>
        <begin position="310"/>
        <end position="333"/>
    </location>
</feature>